<name>A0A0F9IZY1_9ZZZZ</name>
<protein>
    <submittedName>
        <fullName evidence="1">Uncharacterized protein</fullName>
    </submittedName>
</protein>
<organism evidence="1">
    <name type="scientific">marine sediment metagenome</name>
    <dbReference type="NCBI Taxonomy" id="412755"/>
    <lineage>
        <taxon>unclassified sequences</taxon>
        <taxon>metagenomes</taxon>
        <taxon>ecological metagenomes</taxon>
    </lineage>
</organism>
<dbReference type="EMBL" id="LAZR01017730">
    <property type="protein sequence ID" value="KKL99210.1"/>
    <property type="molecule type" value="Genomic_DNA"/>
</dbReference>
<proteinExistence type="predicted"/>
<evidence type="ECO:0000313" key="1">
    <source>
        <dbReference type="EMBL" id="KKL99210.1"/>
    </source>
</evidence>
<dbReference type="AlphaFoldDB" id="A0A0F9IZY1"/>
<accession>A0A0F9IZY1</accession>
<comment type="caution">
    <text evidence="1">The sequence shown here is derived from an EMBL/GenBank/DDBJ whole genome shotgun (WGS) entry which is preliminary data.</text>
</comment>
<sequence>MVAEDHEAALAKAWRDYQDILRPHVFGEPPAQELHKARRRVEAAARADVLQVDVSLEKLRDAVLDNELKHADGCARYTCAYNCKYDTTLLDRFEAAHRAAVRAEVEGALRGLVERWDECLPSIMGAESMARIHGWSYDGPEGGMRPALNVARALLDEAAPGA</sequence>
<gene>
    <name evidence="1" type="ORF">LCGC14_1816680</name>
</gene>
<reference evidence="1" key="1">
    <citation type="journal article" date="2015" name="Nature">
        <title>Complex archaea that bridge the gap between prokaryotes and eukaryotes.</title>
        <authorList>
            <person name="Spang A."/>
            <person name="Saw J.H."/>
            <person name="Jorgensen S.L."/>
            <person name="Zaremba-Niedzwiedzka K."/>
            <person name="Martijn J."/>
            <person name="Lind A.E."/>
            <person name="van Eijk R."/>
            <person name="Schleper C."/>
            <person name="Guy L."/>
            <person name="Ettema T.J."/>
        </authorList>
    </citation>
    <scope>NUCLEOTIDE SEQUENCE</scope>
</reference>